<evidence type="ECO:0000259" key="1">
    <source>
        <dbReference type="PROSITE" id="PS50227"/>
    </source>
</evidence>
<dbReference type="HOGENOM" id="CLU_1361965_0_0_1"/>
<dbReference type="GO" id="GO:0017046">
    <property type="term" value="F:peptide hormone binding"/>
    <property type="evidence" value="ECO:0007669"/>
    <property type="project" value="TreeGrafter"/>
</dbReference>
<protein>
    <recommendedName>
        <fullName evidence="1">G-protein coupled receptors family 2 profile 1 domain-containing protein</fullName>
    </recommendedName>
</protein>
<name>T1JMX8_STRMM</name>
<dbReference type="InterPro" id="IPR001879">
    <property type="entry name" value="GPCR_2_extracellular_dom"/>
</dbReference>
<dbReference type="Gene3D" id="4.10.1240.10">
    <property type="entry name" value="GPCR, family 2, extracellular hormone receptor domain"/>
    <property type="match status" value="1"/>
</dbReference>
<proteinExistence type="predicted"/>
<dbReference type="Pfam" id="PF02793">
    <property type="entry name" value="HRM"/>
    <property type="match status" value="1"/>
</dbReference>
<accession>T1JMX8</accession>
<evidence type="ECO:0000313" key="2">
    <source>
        <dbReference type="EnsemblMetazoa" id="SMAR015207-PA"/>
    </source>
</evidence>
<dbReference type="GO" id="GO:0008528">
    <property type="term" value="F:G protein-coupled peptide receptor activity"/>
    <property type="evidence" value="ECO:0007669"/>
    <property type="project" value="TreeGrafter"/>
</dbReference>
<keyword evidence="3" id="KW-1185">Reference proteome</keyword>
<dbReference type="PANTHER" id="PTHR45620">
    <property type="entry name" value="PDF RECEPTOR-LIKE PROTEIN-RELATED"/>
    <property type="match status" value="1"/>
</dbReference>
<dbReference type="EMBL" id="JH431954">
    <property type="status" value="NOT_ANNOTATED_CDS"/>
    <property type="molecule type" value="Genomic_DNA"/>
</dbReference>
<dbReference type="PROSITE" id="PS50227">
    <property type="entry name" value="G_PROTEIN_RECEP_F2_3"/>
    <property type="match status" value="1"/>
</dbReference>
<dbReference type="GO" id="GO:0005886">
    <property type="term" value="C:plasma membrane"/>
    <property type="evidence" value="ECO:0007669"/>
    <property type="project" value="TreeGrafter"/>
</dbReference>
<reference evidence="3" key="1">
    <citation type="submission" date="2011-05" db="EMBL/GenBank/DDBJ databases">
        <authorList>
            <person name="Richards S.R."/>
            <person name="Qu J."/>
            <person name="Jiang H."/>
            <person name="Jhangiani S.N."/>
            <person name="Agravi P."/>
            <person name="Goodspeed R."/>
            <person name="Gross S."/>
            <person name="Mandapat C."/>
            <person name="Jackson L."/>
            <person name="Mathew T."/>
            <person name="Pu L."/>
            <person name="Thornton R."/>
            <person name="Saada N."/>
            <person name="Wilczek-Boney K.B."/>
            <person name="Lee S."/>
            <person name="Kovar C."/>
            <person name="Wu Y."/>
            <person name="Scherer S.E."/>
            <person name="Worley K.C."/>
            <person name="Muzny D.M."/>
            <person name="Gibbs R."/>
        </authorList>
    </citation>
    <scope>NUCLEOTIDE SEQUENCE</scope>
    <source>
        <strain evidence="3">Brora</strain>
    </source>
</reference>
<dbReference type="InterPro" id="IPR036445">
    <property type="entry name" value="GPCR_2_extracell_dom_sf"/>
</dbReference>
<dbReference type="EnsemblMetazoa" id="SMAR015207-RA">
    <property type="protein sequence ID" value="SMAR015207-PA"/>
    <property type="gene ID" value="SMAR015207"/>
</dbReference>
<sequence length="201" mass="23252">MSKNGYALKSMVVFEFRWTKTSVKNVRGTCRKQQIRDVFDRFSVKFPLFVPLTASQTTRCIQCFKAKVDFYGFLRQDLYVCMSPGINCNSSYDSVYCWPTSPSNTLVSISCSDIITQLPSHLNAEQANAYRICDSSGQWLWGNWSNYSECLGLLDLASAITVTKTYYIKRLPKDKTTNAHYWKREYNEQTQFYTKTNMAEV</sequence>
<dbReference type="SUPFAM" id="SSF111418">
    <property type="entry name" value="Hormone receptor domain"/>
    <property type="match status" value="1"/>
</dbReference>
<organism evidence="2 3">
    <name type="scientific">Strigamia maritima</name>
    <name type="common">European centipede</name>
    <name type="synonym">Geophilus maritimus</name>
    <dbReference type="NCBI Taxonomy" id="126957"/>
    <lineage>
        <taxon>Eukaryota</taxon>
        <taxon>Metazoa</taxon>
        <taxon>Ecdysozoa</taxon>
        <taxon>Arthropoda</taxon>
        <taxon>Myriapoda</taxon>
        <taxon>Chilopoda</taxon>
        <taxon>Pleurostigmophora</taxon>
        <taxon>Geophilomorpha</taxon>
        <taxon>Linotaeniidae</taxon>
        <taxon>Strigamia</taxon>
    </lineage>
</organism>
<dbReference type="InterPro" id="IPR050332">
    <property type="entry name" value="GPCR_2"/>
</dbReference>
<dbReference type="AlphaFoldDB" id="T1JMX8"/>
<dbReference type="Proteomes" id="UP000014500">
    <property type="component" value="Unassembled WGS sequence"/>
</dbReference>
<dbReference type="SMART" id="SM00008">
    <property type="entry name" value="HormR"/>
    <property type="match status" value="1"/>
</dbReference>
<dbReference type="GO" id="GO:0007188">
    <property type="term" value="P:adenylate cyclase-modulating G protein-coupled receptor signaling pathway"/>
    <property type="evidence" value="ECO:0007669"/>
    <property type="project" value="TreeGrafter"/>
</dbReference>
<dbReference type="PANTHER" id="PTHR45620:SF15">
    <property type="entry name" value="DIURETIC HORMONE 44 RECEPTOR 1-RELATED"/>
    <property type="match status" value="1"/>
</dbReference>
<feature type="domain" description="G-protein coupled receptors family 2 profile 1" evidence="1">
    <location>
        <begin position="59"/>
        <end position="154"/>
    </location>
</feature>
<dbReference type="STRING" id="126957.T1JMX8"/>
<reference evidence="2" key="2">
    <citation type="submission" date="2015-02" db="UniProtKB">
        <authorList>
            <consortium name="EnsemblMetazoa"/>
        </authorList>
    </citation>
    <scope>IDENTIFICATION</scope>
</reference>
<evidence type="ECO:0000313" key="3">
    <source>
        <dbReference type="Proteomes" id="UP000014500"/>
    </source>
</evidence>